<dbReference type="GO" id="GO:0036064">
    <property type="term" value="C:ciliary basal body"/>
    <property type="evidence" value="ECO:0000318"/>
    <property type="project" value="GO_Central"/>
</dbReference>
<dbReference type="AlphaFoldDB" id="T1FG21"/>
<dbReference type="HOGENOM" id="CLU_047658_0_0_1"/>
<reference evidence="3 5" key="2">
    <citation type="journal article" date="2013" name="Nature">
        <title>Insights into bilaterian evolution from three spiralian genomes.</title>
        <authorList>
            <person name="Simakov O."/>
            <person name="Marletaz F."/>
            <person name="Cho S.J."/>
            <person name="Edsinger-Gonzales E."/>
            <person name="Havlak P."/>
            <person name="Hellsten U."/>
            <person name="Kuo D.H."/>
            <person name="Larsson T."/>
            <person name="Lv J."/>
            <person name="Arendt D."/>
            <person name="Savage R."/>
            <person name="Osoegawa K."/>
            <person name="de Jong P."/>
            <person name="Grimwood J."/>
            <person name="Chapman J.A."/>
            <person name="Shapiro H."/>
            <person name="Aerts A."/>
            <person name="Otillar R.P."/>
            <person name="Terry A.Y."/>
            <person name="Boore J.L."/>
            <person name="Grigoriev I.V."/>
            <person name="Lindberg D.R."/>
            <person name="Seaver E.C."/>
            <person name="Weisblat D.A."/>
            <person name="Putnam N.H."/>
            <person name="Rokhsar D.S."/>
        </authorList>
    </citation>
    <scope>NUCLEOTIDE SEQUENCE</scope>
</reference>
<dbReference type="EMBL" id="KB097594">
    <property type="protein sequence ID" value="ESN93707.1"/>
    <property type="molecule type" value="Genomic_DNA"/>
</dbReference>
<comment type="similarity">
    <text evidence="1">Belongs to the FAM154 family.</text>
</comment>
<dbReference type="GeneID" id="20207770"/>
<name>T1FG21_HELRO</name>
<evidence type="ECO:0000313" key="5">
    <source>
        <dbReference type="Proteomes" id="UP000015101"/>
    </source>
</evidence>
<dbReference type="OrthoDB" id="365640at2759"/>
<dbReference type="EMBL" id="AMQM01007269">
    <property type="status" value="NOT_ANNOTATED_CDS"/>
    <property type="molecule type" value="Genomic_DNA"/>
</dbReference>
<reference evidence="5" key="1">
    <citation type="submission" date="2012-12" db="EMBL/GenBank/DDBJ databases">
        <authorList>
            <person name="Hellsten U."/>
            <person name="Grimwood J."/>
            <person name="Chapman J.A."/>
            <person name="Shapiro H."/>
            <person name="Aerts A."/>
            <person name="Otillar R.P."/>
            <person name="Terry A.Y."/>
            <person name="Boore J.L."/>
            <person name="Simakov O."/>
            <person name="Marletaz F."/>
            <person name="Cho S.-J."/>
            <person name="Edsinger-Gonzales E."/>
            <person name="Havlak P."/>
            <person name="Kuo D.-H."/>
            <person name="Larsson T."/>
            <person name="Lv J."/>
            <person name="Arendt D."/>
            <person name="Savage R."/>
            <person name="Osoegawa K."/>
            <person name="de Jong P."/>
            <person name="Lindberg D.R."/>
            <person name="Seaver E.C."/>
            <person name="Weisblat D.A."/>
            <person name="Putnam N.H."/>
            <person name="Grigoriev I.V."/>
            <person name="Rokhsar D.S."/>
        </authorList>
    </citation>
    <scope>NUCLEOTIDE SEQUENCE</scope>
</reference>
<evidence type="ECO:0008006" key="6">
    <source>
        <dbReference type="Google" id="ProtNLM"/>
    </source>
</evidence>
<dbReference type="OMA" id="PRCICEI"/>
<evidence type="ECO:0000256" key="2">
    <source>
        <dbReference type="SAM" id="MobiDB-lite"/>
    </source>
</evidence>
<evidence type="ECO:0000256" key="1">
    <source>
        <dbReference type="ARBA" id="ARBA00008738"/>
    </source>
</evidence>
<gene>
    <name evidence="4" type="primary">20207770</name>
    <name evidence="3" type="ORF">HELRODRAFT_180571</name>
</gene>
<dbReference type="GO" id="GO:0036126">
    <property type="term" value="C:sperm flagellum"/>
    <property type="evidence" value="ECO:0000318"/>
    <property type="project" value="GO_Central"/>
</dbReference>
<dbReference type="Pfam" id="PF05217">
    <property type="entry name" value="SAXO1-2"/>
    <property type="match status" value="1"/>
</dbReference>
<reference evidence="4" key="3">
    <citation type="submission" date="2015-06" db="UniProtKB">
        <authorList>
            <consortium name="EnsemblMetazoa"/>
        </authorList>
    </citation>
    <scope>IDENTIFICATION</scope>
</reference>
<accession>T1FG21</accession>
<dbReference type="EnsemblMetazoa" id="HelroT180571">
    <property type="protein sequence ID" value="HelroP180571"/>
    <property type="gene ID" value="HelroG180571"/>
</dbReference>
<proteinExistence type="inferred from homology"/>
<dbReference type="GO" id="GO:0005856">
    <property type="term" value="C:cytoskeleton"/>
    <property type="evidence" value="ECO:0000318"/>
    <property type="project" value="GO_Central"/>
</dbReference>
<dbReference type="PANTHER" id="PTHR31516">
    <property type="entry name" value="STABILIZER OF AXONEMAL MICROTUBULES 2"/>
    <property type="match status" value="1"/>
</dbReference>
<organism evidence="4 5">
    <name type="scientific">Helobdella robusta</name>
    <name type="common">Californian leech</name>
    <dbReference type="NCBI Taxonomy" id="6412"/>
    <lineage>
        <taxon>Eukaryota</taxon>
        <taxon>Metazoa</taxon>
        <taxon>Spiralia</taxon>
        <taxon>Lophotrochozoa</taxon>
        <taxon>Annelida</taxon>
        <taxon>Clitellata</taxon>
        <taxon>Hirudinea</taxon>
        <taxon>Rhynchobdellida</taxon>
        <taxon>Glossiphoniidae</taxon>
        <taxon>Helobdella</taxon>
    </lineage>
</organism>
<dbReference type="PANTHER" id="PTHR31516:SF17">
    <property type="entry name" value="STABILIZER OF AXONEMAL MICROTUBULES 2"/>
    <property type="match status" value="1"/>
</dbReference>
<sequence>MTKKCICQICTCGRHKCPHNPNPTVISGPCPFSEYTQEYKEHPLEARVNYKPQYQLKTNQGPMDDMTTHKFDYIPYEVEKPYKRQTEAWQKPEGNMEVITNYHKDFTEKPLDIIRSFKPEEVKKSLGKFEGEPTYQADYKPWESKPRVKFGPPEPNTQLSDQPFHGNTNYQTDFIPYKTIPSTKSMKPITGPVHSDAPFIDATDYKESYVQYPIEAKIAKAKVNWQPTDLPPMDDLSSYKKDYIAKDSQKPVSFKPDQTPYSSQAAFDETTTHKTDFMPWLLDLKRPNKRTENYQKPDGQMTFDTTTQLDYPAYPNQPPTRVIPNYQDSFGRDKPRFDATTNYTIDYKRWSVQGTDRVKKLSDYVPSDVPFNGIPTYQTDFVPKQLVFTKSARPVQGAFKSDAPLDDSTEYKVEFFKKSVEPCPVPNVKSGADSRYEFVTQDDVGHLWYRIYSASHGQKNGAGGGNNSDGRMIPVETN</sequence>
<feature type="region of interest" description="Disordered" evidence="2">
    <location>
        <begin position="458"/>
        <end position="478"/>
    </location>
</feature>
<keyword evidence="5" id="KW-1185">Reference proteome</keyword>
<dbReference type="eggNOG" id="KOG3708">
    <property type="taxonomic scope" value="Eukaryota"/>
</dbReference>
<dbReference type="InParanoid" id="T1FG21"/>
<dbReference type="GO" id="GO:0005814">
    <property type="term" value="C:centriole"/>
    <property type="evidence" value="ECO:0000318"/>
    <property type="project" value="GO_Central"/>
</dbReference>
<dbReference type="GO" id="GO:0008017">
    <property type="term" value="F:microtubule binding"/>
    <property type="evidence" value="ECO:0000318"/>
    <property type="project" value="GO_Central"/>
</dbReference>
<evidence type="ECO:0000313" key="4">
    <source>
        <dbReference type="EnsemblMetazoa" id="HelroP180571"/>
    </source>
</evidence>
<dbReference type="CTD" id="20207770"/>
<dbReference type="Proteomes" id="UP000015101">
    <property type="component" value="Unassembled WGS sequence"/>
</dbReference>
<dbReference type="InterPro" id="IPR033336">
    <property type="entry name" value="SAXO1/2"/>
</dbReference>
<evidence type="ECO:0000313" key="3">
    <source>
        <dbReference type="EMBL" id="ESN93707.1"/>
    </source>
</evidence>
<dbReference type="STRING" id="6412.T1FG21"/>
<dbReference type="KEGG" id="hro:HELRODRAFT_180571"/>
<protein>
    <recommendedName>
        <fullName evidence="6">Stabilizer of axonemal microtubules 2</fullName>
    </recommendedName>
</protein>
<dbReference type="GO" id="GO:0005879">
    <property type="term" value="C:axonemal microtubule"/>
    <property type="evidence" value="ECO:0000318"/>
    <property type="project" value="GO_Central"/>
</dbReference>
<dbReference type="RefSeq" id="XP_009028136.1">
    <property type="nucleotide sequence ID" value="XM_009029888.1"/>
</dbReference>